<evidence type="ECO:0000259" key="4">
    <source>
        <dbReference type="Pfam" id="PF00370"/>
    </source>
</evidence>
<sequence>MASAPRAPLYLGLDLSTQQVTAPHLSLLHLRGVCCDALDLLLDKMKRAGLDFSRVRALSGSGQQHGSVFWRRGASETLKHLDPDQDLHQLLQVCVFSVSDSPVWMDSSSTQQCEDLQAAAGGALRLAEFTGSRAYERFTGNQIAKLRQTRAEEFQDTERISLVSSFAASLFLGGYAAIDYSDGSGMNLLDIRTRNWSEICLQATAPHLDQLLGAPLPSTSVLVSRGASRMFSWGGHTGATKSIQVSQQKLNFQFYYKYDKIGYLRNMSKKRNREELYLQKFLRLIPQNCKYKKVAQNSFQPQEIYFECLQRKMKINIIMQISEETSSAF</sequence>
<feature type="domain" description="Carbohydrate kinase FGGY N-terminal" evidence="4">
    <location>
        <begin position="103"/>
        <end position="211"/>
    </location>
</feature>
<name>A0A3B4ETZ5_9CICH</name>
<dbReference type="PANTHER" id="PTHR10196:SF57">
    <property type="entry name" value="XYLULOSE KINASE"/>
    <property type="match status" value="1"/>
</dbReference>
<organism evidence="5">
    <name type="scientific">Pundamilia nyererei</name>
    <dbReference type="NCBI Taxonomy" id="303518"/>
    <lineage>
        <taxon>Eukaryota</taxon>
        <taxon>Metazoa</taxon>
        <taxon>Chordata</taxon>
        <taxon>Craniata</taxon>
        <taxon>Vertebrata</taxon>
        <taxon>Euteleostomi</taxon>
        <taxon>Actinopterygii</taxon>
        <taxon>Neopterygii</taxon>
        <taxon>Teleostei</taxon>
        <taxon>Neoteleostei</taxon>
        <taxon>Acanthomorphata</taxon>
        <taxon>Ovalentaria</taxon>
        <taxon>Cichlomorphae</taxon>
        <taxon>Cichliformes</taxon>
        <taxon>Cichlidae</taxon>
        <taxon>African cichlids</taxon>
        <taxon>Pseudocrenilabrinae</taxon>
        <taxon>Haplochromini</taxon>
        <taxon>Pundamilia</taxon>
    </lineage>
</organism>
<dbReference type="InterPro" id="IPR043129">
    <property type="entry name" value="ATPase_NBD"/>
</dbReference>
<accession>A0A3B4ETZ5</accession>
<evidence type="ECO:0000256" key="3">
    <source>
        <dbReference type="ARBA" id="ARBA00022777"/>
    </source>
</evidence>
<dbReference type="GO" id="GO:0005829">
    <property type="term" value="C:cytosol"/>
    <property type="evidence" value="ECO:0007669"/>
    <property type="project" value="TreeGrafter"/>
</dbReference>
<reference evidence="5" key="1">
    <citation type="submission" date="2023-09" db="UniProtKB">
        <authorList>
            <consortium name="Ensembl"/>
        </authorList>
    </citation>
    <scope>IDENTIFICATION</scope>
</reference>
<dbReference type="SUPFAM" id="SSF53067">
    <property type="entry name" value="Actin-like ATPase domain"/>
    <property type="match status" value="1"/>
</dbReference>
<evidence type="ECO:0000256" key="1">
    <source>
        <dbReference type="ARBA" id="ARBA00009156"/>
    </source>
</evidence>
<dbReference type="Ensembl" id="ENSPNYT00000000642.1">
    <property type="protein sequence ID" value="ENSPNYP00000000631.1"/>
    <property type="gene ID" value="ENSPNYG00000000494.1"/>
</dbReference>
<dbReference type="GeneTree" id="ENSGT01000000214434"/>
<dbReference type="InterPro" id="IPR018484">
    <property type="entry name" value="FGGY_N"/>
</dbReference>
<dbReference type="Pfam" id="PF00370">
    <property type="entry name" value="FGGY_N"/>
    <property type="match status" value="1"/>
</dbReference>
<dbReference type="GO" id="GO:0004856">
    <property type="term" value="F:D-xylulokinase activity"/>
    <property type="evidence" value="ECO:0007669"/>
    <property type="project" value="TreeGrafter"/>
</dbReference>
<dbReference type="PANTHER" id="PTHR10196">
    <property type="entry name" value="SUGAR KINASE"/>
    <property type="match status" value="1"/>
</dbReference>
<dbReference type="AlphaFoldDB" id="A0A3B4ETZ5"/>
<evidence type="ECO:0000313" key="5">
    <source>
        <dbReference type="Ensembl" id="ENSPNYP00000000631.1"/>
    </source>
</evidence>
<keyword evidence="3" id="KW-0418">Kinase</keyword>
<comment type="similarity">
    <text evidence="1">Belongs to the FGGY kinase family.</text>
</comment>
<proteinExistence type="inferred from homology"/>
<dbReference type="STRING" id="303518.ENSPNYP00000000631"/>
<keyword evidence="2" id="KW-0808">Transferase</keyword>
<dbReference type="GO" id="GO:0005997">
    <property type="term" value="P:xylulose metabolic process"/>
    <property type="evidence" value="ECO:0007669"/>
    <property type="project" value="TreeGrafter"/>
</dbReference>
<dbReference type="Gene3D" id="3.30.420.40">
    <property type="match status" value="1"/>
</dbReference>
<evidence type="ECO:0000256" key="2">
    <source>
        <dbReference type="ARBA" id="ARBA00022679"/>
    </source>
</evidence>
<protein>
    <recommendedName>
        <fullName evidence="4">Carbohydrate kinase FGGY N-terminal domain-containing protein</fullName>
    </recommendedName>
</protein>